<dbReference type="GO" id="GO:0005524">
    <property type="term" value="F:ATP binding"/>
    <property type="evidence" value="ECO:0007669"/>
    <property type="project" value="UniProtKB-KW"/>
</dbReference>
<dbReference type="InterPro" id="IPR036890">
    <property type="entry name" value="HATPase_C_sf"/>
</dbReference>
<feature type="domain" description="PAC" evidence="15">
    <location>
        <begin position="771"/>
        <end position="822"/>
    </location>
</feature>
<keyword evidence="6" id="KW-0288">FMN</keyword>
<dbReference type="PANTHER" id="PTHR24422">
    <property type="entry name" value="CHEMOTAXIS PROTEIN METHYLTRANSFERASE"/>
    <property type="match status" value="1"/>
</dbReference>
<dbReference type="InterPro" id="IPR000700">
    <property type="entry name" value="PAS-assoc_C"/>
</dbReference>
<feature type="active site" evidence="12">
    <location>
        <position position="137"/>
    </location>
</feature>
<keyword evidence="4" id="KW-0489">Methyltransferase</keyword>
<evidence type="ECO:0000313" key="19">
    <source>
        <dbReference type="Proteomes" id="UP000477911"/>
    </source>
</evidence>
<keyword evidence="12" id="KW-0378">Hydrolase</keyword>
<keyword evidence="8" id="KW-0949">S-adenosyl-L-methionine</keyword>
<dbReference type="Gene3D" id="1.10.155.10">
    <property type="entry name" value="Chemotaxis receptor methyltransferase CheR, N-terminal domain"/>
    <property type="match status" value="1"/>
</dbReference>
<evidence type="ECO:0000256" key="14">
    <source>
        <dbReference type="SAM" id="MobiDB-lite"/>
    </source>
</evidence>
<dbReference type="GO" id="GO:0008984">
    <property type="term" value="F:protein-glutamate methylesterase activity"/>
    <property type="evidence" value="ECO:0007669"/>
    <property type="project" value="InterPro"/>
</dbReference>
<feature type="compositionally biased region" description="Basic residues" evidence="14">
    <location>
        <begin position="485"/>
        <end position="498"/>
    </location>
</feature>
<dbReference type="SMART" id="SM00911">
    <property type="entry name" value="HWE_HK"/>
    <property type="match status" value="1"/>
</dbReference>
<evidence type="ECO:0000256" key="7">
    <source>
        <dbReference type="ARBA" id="ARBA00022679"/>
    </source>
</evidence>
<dbReference type="InterPro" id="IPR035909">
    <property type="entry name" value="CheB_C"/>
</dbReference>
<dbReference type="GO" id="GO:0000156">
    <property type="term" value="F:phosphorelay response regulator activity"/>
    <property type="evidence" value="ECO:0007669"/>
    <property type="project" value="InterPro"/>
</dbReference>
<dbReference type="SUPFAM" id="SSF52738">
    <property type="entry name" value="Methylesterase CheB, C-terminal domain"/>
    <property type="match status" value="1"/>
</dbReference>
<comment type="catalytic activity">
    <reaction evidence="1">
        <text>ATP + protein L-histidine = ADP + protein N-phospho-L-histidine.</text>
        <dbReference type="EC" id="2.7.13.3"/>
    </reaction>
</comment>
<dbReference type="InterPro" id="IPR036804">
    <property type="entry name" value="CheR_N_sf"/>
</dbReference>
<evidence type="ECO:0000256" key="4">
    <source>
        <dbReference type="ARBA" id="ARBA00022603"/>
    </source>
</evidence>
<dbReference type="PROSITE" id="PS50122">
    <property type="entry name" value="CHEB"/>
    <property type="match status" value="1"/>
</dbReference>
<comment type="catalytic activity">
    <reaction evidence="2">
        <text>L-glutamyl-[protein] + S-adenosyl-L-methionine = [protein]-L-glutamate 5-O-methyl ester + S-adenosyl-L-homocysteine</text>
        <dbReference type="Rhea" id="RHEA:24452"/>
        <dbReference type="Rhea" id="RHEA-COMP:10208"/>
        <dbReference type="Rhea" id="RHEA-COMP:10311"/>
        <dbReference type="ChEBI" id="CHEBI:29973"/>
        <dbReference type="ChEBI" id="CHEBI:57856"/>
        <dbReference type="ChEBI" id="CHEBI:59789"/>
        <dbReference type="ChEBI" id="CHEBI:82795"/>
        <dbReference type="EC" id="2.1.1.80"/>
    </reaction>
</comment>
<dbReference type="Gene3D" id="3.30.565.10">
    <property type="entry name" value="Histidine kinase-like ATPase, C-terminal domain"/>
    <property type="match status" value="1"/>
</dbReference>
<dbReference type="PANTHER" id="PTHR24422:SF27">
    <property type="entry name" value="PROTEIN-GLUTAMATE O-METHYLTRANSFERASE"/>
    <property type="match status" value="1"/>
</dbReference>
<dbReference type="SUPFAM" id="SSF47757">
    <property type="entry name" value="Chemotaxis receptor methyltransferase CheR, N-terminal domain"/>
    <property type="match status" value="1"/>
</dbReference>
<feature type="active site" evidence="12">
    <location>
        <position position="45"/>
    </location>
</feature>
<dbReference type="Proteomes" id="UP000477911">
    <property type="component" value="Unassembled WGS sequence"/>
</dbReference>
<evidence type="ECO:0000313" key="18">
    <source>
        <dbReference type="EMBL" id="MXN19799.1"/>
    </source>
</evidence>
<reference evidence="18 19" key="1">
    <citation type="submission" date="2019-12" db="EMBL/GenBank/DDBJ databases">
        <authorList>
            <person name="Li M."/>
        </authorList>
    </citation>
    <scope>NUCLEOTIDE SEQUENCE [LARGE SCALE GENOMIC DNA]</scope>
    <source>
        <strain evidence="18 19">GBMRC 2024</strain>
    </source>
</reference>
<dbReference type="GO" id="GO:0005737">
    <property type="term" value="C:cytoplasm"/>
    <property type="evidence" value="ECO:0007669"/>
    <property type="project" value="InterPro"/>
</dbReference>
<dbReference type="SMART" id="SM00091">
    <property type="entry name" value="PAS"/>
    <property type="match status" value="2"/>
</dbReference>
<dbReference type="GO" id="GO:0006935">
    <property type="term" value="P:chemotaxis"/>
    <property type="evidence" value="ECO:0007669"/>
    <property type="project" value="UniProtKB-UniRule"/>
</dbReference>
<keyword evidence="13" id="KW-0175">Coiled coil</keyword>
<dbReference type="SUPFAM" id="SSF53335">
    <property type="entry name" value="S-adenosyl-L-methionine-dependent methyltransferases"/>
    <property type="match status" value="1"/>
</dbReference>
<evidence type="ECO:0000256" key="5">
    <source>
        <dbReference type="ARBA" id="ARBA00022630"/>
    </source>
</evidence>
<dbReference type="GO" id="GO:0032259">
    <property type="term" value="P:methylation"/>
    <property type="evidence" value="ECO:0007669"/>
    <property type="project" value="UniProtKB-KW"/>
</dbReference>
<feature type="coiled-coil region" evidence="13">
    <location>
        <begin position="634"/>
        <end position="707"/>
    </location>
</feature>
<gene>
    <name evidence="18" type="ORF">GR170_18355</name>
</gene>
<evidence type="ECO:0000256" key="13">
    <source>
        <dbReference type="SAM" id="Coils"/>
    </source>
</evidence>
<keyword evidence="5" id="KW-0285">Flavoprotein</keyword>
<organism evidence="18 19">
    <name type="scientific">Pseudooceanicola albus</name>
    <dbReference type="NCBI Taxonomy" id="2692189"/>
    <lineage>
        <taxon>Bacteria</taxon>
        <taxon>Pseudomonadati</taxon>
        <taxon>Pseudomonadota</taxon>
        <taxon>Alphaproteobacteria</taxon>
        <taxon>Rhodobacterales</taxon>
        <taxon>Paracoccaceae</taxon>
        <taxon>Pseudooceanicola</taxon>
    </lineage>
</organism>
<dbReference type="SMART" id="SM00138">
    <property type="entry name" value="MeTrc"/>
    <property type="match status" value="1"/>
</dbReference>
<dbReference type="Gene3D" id="3.40.50.180">
    <property type="entry name" value="Methylesterase CheB, C-terminal domain"/>
    <property type="match status" value="1"/>
</dbReference>
<dbReference type="GO" id="GO:0004673">
    <property type="term" value="F:protein histidine kinase activity"/>
    <property type="evidence" value="ECO:0007669"/>
    <property type="project" value="UniProtKB-EC"/>
</dbReference>
<dbReference type="Pfam" id="PF03705">
    <property type="entry name" value="CheR_N"/>
    <property type="match status" value="1"/>
</dbReference>
<dbReference type="PROSITE" id="PS50123">
    <property type="entry name" value="CHER"/>
    <property type="match status" value="1"/>
</dbReference>
<dbReference type="InterPro" id="IPR035965">
    <property type="entry name" value="PAS-like_dom_sf"/>
</dbReference>
<dbReference type="PROSITE" id="PS50113">
    <property type="entry name" value="PAC"/>
    <property type="match status" value="1"/>
</dbReference>
<dbReference type="CDD" id="cd16434">
    <property type="entry name" value="CheB-CheR_fusion"/>
    <property type="match status" value="1"/>
</dbReference>
<comment type="caution">
    <text evidence="18">The sequence shown here is derived from an EMBL/GenBank/DDBJ whole genome shotgun (WGS) entry which is preliminary data.</text>
</comment>
<evidence type="ECO:0000259" key="17">
    <source>
        <dbReference type="PROSITE" id="PS50123"/>
    </source>
</evidence>
<feature type="domain" description="CheB-type methylesterase" evidence="16">
    <location>
        <begin position="6"/>
        <end position="194"/>
    </location>
</feature>
<dbReference type="RefSeq" id="WP_160895925.1">
    <property type="nucleotide sequence ID" value="NZ_WUMU01000021.1"/>
</dbReference>
<dbReference type="InterPro" id="IPR011102">
    <property type="entry name" value="Sig_transdc_His_kinase_HWE"/>
</dbReference>
<feature type="domain" description="CheR-type methyltransferase" evidence="17">
    <location>
        <begin position="209"/>
        <end position="469"/>
    </location>
</feature>
<dbReference type="Gene3D" id="3.30.450.20">
    <property type="entry name" value="PAS domain"/>
    <property type="match status" value="2"/>
</dbReference>
<proteinExistence type="predicted"/>
<evidence type="ECO:0000256" key="2">
    <source>
        <dbReference type="ARBA" id="ARBA00001541"/>
    </source>
</evidence>
<keyword evidence="10" id="KW-0418">Kinase</keyword>
<accession>A0A6L7G777</accession>
<keyword evidence="7" id="KW-0808">Transferase</keyword>
<evidence type="ECO:0000256" key="3">
    <source>
        <dbReference type="ARBA" id="ARBA00022553"/>
    </source>
</evidence>
<sequence length="1138" mass="124979">MGQNDSADSLCIIGIGASAGGLEAIREMLVPARAEDPLAYVVVQHLDPNHESMLAELLDRNTRLTVRQAEEGEPVEPGHVYIIPPGYGMGLEQGRITLTPFAQPRGLRRPIDDFFLSLALDQGANAICVILSGTGADGSAGLRAIKEHGGICIAQDRSARYDGMPNSAVATGLVDLVCPPGEVIDRITRFRRISPDLGPPEDTPVADSLAQLCNALVKRTGHDFSGYKRSTLLRRIQRRMQVLGIADSAEYLARVATDGKEADTLFGELLINVTRFFRDTDNFALLREEAIRPLVEGAHDGDELRVWVPGCSSGEEPYSLAMLFAAEIARSGKQVTAQVFATDIDERMLEMARAGRYPLAALQDIPADLRDAYTVGREGAFQISARIRDMVRFSVHSLIKDPPFSRIDLISCRNLLIYFGDGLQALALPVCHYALKSGGYLFLGPSESIGRAEHLFEPVDPKARLFRRNPGRARYPIELPAVHNHDRRPRPHPTPRTRTHTEWESSVASSRILETYAPPTLQIDRNGAVLAATGKLSKFLDFDPASTGPSFAQSLARPGLREALSALIREAGASNTRKVARKVEVISELGKQSVDVMADPLPDDTLLIIFRDRAPFEPIAGDDFEELVPSESHVQVLEAELRATRTRLRSTVEELETANEELKSSNEEMMSMNEELQSTNEELATVNDELKSKVEQLSSANADLRNLFASTSLALVTVGRSMRIRNFTRAARAVFPFQDADKGRPLRDVQGVIDEPDRVEQLTRTVIETGEPQTTRIRSREGRTVWSLSITPYKLSDGSTDGATLVFTDVTEALLLEGRLAAEGQRLKLALDVAAIGVWELDPETGALEADATVRALFDLPAEGALSLDDLLACMAASDAARVQATVGEALQTGGDFDVSFQVATSSGAVRYIRGMGSVQYENGRASITGVKMDMTPEFEHAQMRELMLREMNHRVKNLFSIISAMLRIASRKAETPQDLVADVSRRITALARSHDLTQARSVDEKVRLREVIEAALEPYRDQHSITLEGPDSIEVASEELTSLALILHEWSTNAAKYGVLGPVAGQLAVRWWQEKDDGVTLEWNESYDAALDLKEGTDGFGSTLIRSSALQLGGKVIVEQKSDGRLNRMTYRNDRYI</sequence>
<dbReference type="InterPro" id="IPR000673">
    <property type="entry name" value="Sig_transdc_resp-reg_Me-estase"/>
</dbReference>
<evidence type="ECO:0000256" key="6">
    <source>
        <dbReference type="ARBA" id="ARBA00022643"/>
    </source>
</evidence>
<protein>
    <submittedName>
        <fullName evidence="18">PAS domain-containing protein</fullName>
    </submittedName>
</protein>
<evidence type="ECO:0000256" key="10">
    <source>
        <dbReference type="ARBA" id="ARBA00022777"/>
    </source>
</evidence>
<feature type="region of interest" description="Disordered" evidence="14">
    <location>
        <begin position="481"/>
        <end position="506"/>
    </location>
</feature>
<dbReference type="EMBL" id="WUMU01000021">
    <property type="protein sequence ID" value="MXN19799.1"/>
    <property type="molecule type" value="Genomic_DNA"/>
</dbReference>
<keyword evidence="9" id="KW-0547">Nucleotide-binding</keyword>
<keyword evidence="19" id="KW-1185">Reference proteome</keyword>
<keyword evidence="11" id="KW-0067">ATP-binding</keyword>
<dbReference type="InterPro" id="IPR000014">
    <property type="entry name" value="PAS"/>
</dbReference>
<evidence type="ECO:0000256" key="11">
    <source>
        <dbReference type="ARBA" id="ARBA00022840"/>
    </source>
</evidence>
<keyword evidence="12" id="KW-0145">Chemotaxis</keyword>
<name>A0A6L7G777_9RHOB</name>
<dbReference type="AlphaFoldDB" id="A0A6L7G777"/>
<dbReference type="InterPro" id="IPR000780">
    <property type="entry name" value="CheR_MeTrfase"/>
</dbReference>
<evidence type="ECO:0000259" key="16">
    <source>
        <dbReference type="PROSITE" id="PS50122"/>
    </source>
</evidence>
<dbReference type="Pfam" id="PF01339">
    <property type="entry name" value="CheB_methylest"/>
    <property type="match status" value="1"/>
</dbReference>
<evidence type="ECO:0000256" key="9">
    <source>
        <dbReference type="ARBA" id="ARBA00022741"/>
    </source>
</evidence>
<dbReference type="GO" id="GO:0008983">
    <property type="term" value="F:protein-glutamate O-methyltransferase activity"/>
    <property type="evidence" value="ECO:0007669"/>
    <property type="project" value="UniProtKB-EC"/>
</dbReference>
<evidence type="ECO:0000256" key="12">
    <source>
        <dbReference type="PROSITE-ProRule" id="PRU00050"/>
    </source>
</evidence>
<evidence type="ECO:0000259" key="15">
    <source>
        <dbReference type="PROSITE" id="PS50113"/>
    </source>
</evidence>
<dbReference type="Pfam" id="PF01739">
    <property type="entry name" value="CheR"/>
    <property type="match status" value="1"/>
</dbReference>
<evidence type="ECO:0000256" key="8">
    <source>
        <dbReference type="ARBA" id="ARBA00022691"/>
    </source>
</evidence>
<feature type="active site" evidence="12">
    <location>
        <position position="18"/>
    </location>
</feature>
<dbReference type="PRINTS" id="PR00996">
    <property type="entry name" value="CHERMTFRASE"/>
</dbReference>
<dbReference type="InterPro" id="IPR029063">
    <property type="entry name" value="SAM-dependent_MTases_sf"/>
</dbReference>
<dbReference type="Pfam" id="PF13596">
    <property type="entry name" value="PAS_10"/>
    <property type="match status" value="1"/>
</dbReference>
<dbReference type="Gene3D" id="3.40.50.150">
    <property type="entry name" value="Vaccinia Virus protein VP39"/>
    <property type="match status" value="1"/>
</dbReference>
<keyword evidence="3" id="KW-0597">Phosphoprotein</keyword>
<evidence type="ECO:0000256" key="1">
    <source>
        <dbReference type="ARBA" id="ARBA00000085"/>
    </source>
</evidence>
<dbReference type="InterPro" id="IPR022642">
    <property type="entry name" value="CheR_C"/>
</dbReference>
<dbReference type="InterPro" id="IPR022641">
    <property type="entry name" value="CheR_N"/>
</dbReference>
<dbReference type="Pfam" id="PF07536">
    <property type="entry name" value="HWE_HK"/>
    <property type="match status" value="1"/>
</dbReference>
<dbReference type="CDD" id="cd02440">
    <property type="entry name" value="AdoMet_MTases"/>
    <property type="match status" value="1"/>
</dbReference>
<dbReference type="InterPro" id="IPR050903">
    <property type="entry name" value="Bact_Chemotaxis_MeTrfase"/>
</dbReference>
<dbReference type="SUPFAM" id="SSF55785">
    <property type="entry name" value="PYP-like sensor domain (PAS domain)"/>
    <property type="match status" value="2"/>
</dbReference>